<feature type="non-terminal residue" evidence="2">
    <location>
        <position position="1"/>
    </location>
</feature>
<gene>
    <name evidence="2" type="ORF">CYMTET_34358</name>
</gene>
<evidence type="ECO:0000256" key="1">
    <source>
        <dbReference type="SAM" id="MobiDB-lite"/>
    </source>
</evidence>
<accession>A0AAE0FBB5</accession>
<evidence type="ECO:0000313" key="3">
    <source>
        <dbReference type="Proteomes" id="UP001190700"/>
    </source>
</evidence>
<feature type="region of interest" description="Disordered" evidence="1">
    <location>
        <begin position="1"/>
        <end position="77"/>
    </location>
</feature>
<name>A0AAE0FBB5_9CHLO</name>
<organism evidence="2 3">
    <name type="scientific">Cymbomonas tetramitiformis</name>
    <dbReference type="NCBI Taxonomy" id="36881"/>
    <lineage>
        <taxon>Eukaryota</taxon>
        <taxon>Viridiplantae</taxon>
        <taxon>Chlorophyta</taxon>
        <taxon>Pyramimonadophyceae</taxon>
        <taxon>Pyramimonadales</taxon>
        <taxon>Pyramimonadaceae</taxon>
        <taxon>Cymbomonas</taxon>
    </lineage>
</organism>
<dbReference type="AlphaFoldDB" id="A0AAE0FBB5"/>
<dbReference type="Proteomes" id="UP001190700">
    <property type="component" value="Unassembled WGS sequence"/>
</dbReference>
<comment type="caution">
    <text evidence="2">The sequence shown here is derived from an EMBL/GenBank/DDBJ whole genome shotgun (WGS) entry which is preliminary data.</text>
</comment>
<dbReference type="EMBL" id="LGRX02021593">
    <property type="protein sequence ID" value="KAK3256509.1"/>
    <property type="molecule type" value="Genomic_DNA"/>
</dbReference>
<keyword evidence="3" id="KW-1185">Reference proteome</keyword>
<reference evidence="2 3" key="1">
    <citation type="journal article" date="2015" name="Genome Biol. Evol.">
        <title>Comparative Genomics of a Bacterivorous Green Alga Reveals Evolutionary Causalities and Consequences of Phago-Mixotrophic Mode of Nutrition.</title>
        <authorList>
            <person name="Burns J.A."/>
            <person name="Paasch A."/>
            <person name="Narechania A."/>
            <person name="Kim E."/>
        </authorList>
    </citation>
    <scope>NUCLEOTIDE SEQUENCE [LARGE SCALE GENOMIC DNA]</scope>
    <source>
        <strain evidence="2 3">PLY_AMNH</strain>
    </source>
</reference>
<proteinExistence type="predicted"/>
<sequence length="195" mass="20157">SYYERLKEMASIGDEDSPVGAARDTDVDERGSTAPTSHTPGKSRGCPTPSKADPKARMPQKAAGVGSSGSHMLSVDAFRPKGNGGALSSSLAADNLAALLRAGGNTSVDITVSKPIESVYHPGVSDVLAPVDRNGGPPMVVEVQMLGLWIVLEAHGGLRIVLEADGGPPMVVEAEGGPPMMVNSVFEGTRTQRHC</sequence>
<evidence type="ECO:0000313" key="2">
    <source>
        <dbReference type="EMBL" id="KAK3256509.1"/>
    </source>
</evidence>
<protein>
    <submittedName>
        <fullName evidence="2">Uncharacterized protein</fullName>
    </submittedName>
</protein>